<dbReference type="PANTHER" id="PTHR34315">
    <property type="match status" value="1"/>
</dbReference>
<dbReference type="PROSITE" id="PS51318">
    <property type="entry name" value="TAT"/>
    <property type="match status" value="1"/>
</dbReference>
<dbReference type="SUPFAM" id="SSF49482">
    <property type="entry name" value="Aromatic compound dioxygenase"/>
    <property type="match status" value="1"/>
</dbReference>
<name>A0ABW8MW39_9BURK</name>
<gene>
    <name evidence="3" type="ORF">ABH943_007018</name>
</gene>
<evidence type="ECO:0000256" key="1">
    <source>
        <dbReference type="SAM" id="MobiDB-lite"/>
    </source>
</evidence>
<evidence type="ECO:0000313" key="4">
    <source>
        <dbReference type="Proteomes" id="UP001620514"/>
    </source>
</evidence>
<keyword evidence="4" id="KW-1185">Reference proteome</keyword>
<keyword evidence="2" id="KW-0732">Signal</keyword>
<evidence type="ECO:0000313" key="3">
    <source>
        <dbReference type="EMBL" id="MFK4446986.1"/>
    </source>
</evidence>
<dbReference type="CDD" id="cd03457">
    <property type="entry name" value="intradiol_dioxygenase_like"/>
    <property type="match status" value="1"/>
</dbReference>
<reference evidence="3 4" key="1">
    <citation type="submission" date="2024-11" db="EMBL/GenBank/DDBJ databases">
        <title>Using genomics to understand microbial adaptation to soil warming.</title>
        <authorList>
            <person name="Deangelis K.M. PhD."/>
        </authorList>
    </citation>
    <scope>NUCLEOTIDE SEQUENCE [LARGE SCALE GENOMIC DNA]</scope>
    <source>
        <strain evidence="3 4">GAS97</strain>
    </source>
</reference>
<dbReference type="InterPro" id="IPR015889">
    <property type="entry name" value="Intradiol_dOase_core"/>
</dbReference>
<evidence type="ECO:0000256" key="2">
    <source>
        <dbReference type="SAM" id="SignalP"/>
    </source>
</evidence>
<feature type="compositionally biased region" description="Pro residues" evidence="1">
    <location>
        <begin position="113"/>
        <end position="129"/>
    </location>
</feature>
<feature type="region of interest" description="Disordered" evidence="1">
    <location>
        <begin position="110"/>
        <end position="148"/>
    </location>
</feature>
<protein>
    <submittedName>
        <fullName evidence="3">Protocatechuate 3,4-dioxygenase beta subunit</fullName>
    </submittedName>
</protein>
<dbReference type="EMBL" id="JBIYDN010000030">
    <property type="protein sequence ID" value="MFK4446986.1"/>
    <property type="molecule type" value="Genomic_DNA"/>
</dbReference>
<comment type="caution">
    <text evidence="3">The sequence shown here is derived from an EMBL/GenBank/DDBJ whole genome shotgun (WGS) entry which is preliminary data.</text>
</comment>
<dbReference type="RefSeq" id="WP_404612262.1">
    <property type="nucleotide sequence ID" value="NZ_JBIYDN010000030.1"/>
</dbReference>
<dbReference type="Gene3D" id="2.60.130.10">
    <property type="entry name" value="Aromatic compound dioxygenase"/>
    <property type="match status" value="1"/>
</dbReference>
<organism evidence="3 4">
    <name type="scientific">Caballeronia udeis</name>
    <dbReference type="NCBI Taxonomy" id="1232866"/>
    <lineage>
        <taxon>Bacteria</taxon>
        <taxon>Pseudomonadati</taxon>
        <taxon>Pseudomonadota</taxon>
        <taxon>Betaproteobacteria</taxon>
        <taxon>Burkholderiales</taxon>
        <taxon>Burkholderiaceae</taxon>
        <taxon>Caballeronia</taxon>
    </lineage>
</organism>
<dbReference type="InterPro" id="IPR006311">
    <property type="entry name" value="TAT_signal"/>
</dbReference>
<accession>A0ABW8MW39</accession>
<feature type="signal peptide" evidence="2">
    <location>
        <begin position="1"/>
        <end position="31"/>
    </location>
</feature>
<feature type="chain" id="PRO_5047464320" evidence="2">
    <location>
        <begin position="32"/>
        <end position="289"/>
    </location>
</feature>
<dbReference type="PANTHER" id="PTHR34315:SF1">
    <property type="entry name" value="INTRADIOL RING-CLEAVAGE DIOXYGENASES DOMAIN-CONTAINING PROTEIN-RELATED"/>
    <property type="match status" value="1"/>
</dbReference>
<sequence>MVSKTRNTRRQFISTTLALGAALRFPAGAQAAGSTSNSALCRLSAEQEVGPYYIEDALLRSDITEGRPGIPLLLNIAIVDERRCSPLANAIIDVWQCDALGIYSGFTRQGALPPGPPPPGAPSFGPPPETGDRHGEPPPPPPSRPGDRLTFLRGVQRTDARGNVVFQTIFPGVYPGRTNHIHFKVRVAAKAGDGSLSGEHVSHVGQIFFPEELTVELMRNRPYRDHKIRRTTLSDDGVFVDQQGAKSIARVQAVDQSAVANGLRAQIVAVVDPDASPAPARRSPGAFRG</sequence>
<dbReference type="Proteomes" id="UP001620514">
    <property type="component" value="Unassembled WGS sequence"/>
</dbReference>
<proteinExistence type="predicted"/>